<name>A0A162MRE1_9FIRM</name>
<dbReference type="PROSITE" id="PS50965">
    <property type="entry name" value="NERD"/>
    <property type="match status" value="1"/>
</dbReference>
<comment type="caution">
    <text evidence="3">The sequence shown here is derived from an EMBL/GenBank/DDBJ whole genome shotgun (WGS) entry which is preliminary data.</text>
</comment>
<feature type="coiled-coil region" evidence="1">
    <location>
        <begin position="10"/>
        <end position="37"/>
    </location>
</feature>
<dbReference type="STRING" id="520767.ATZ99_08140"/>
<dbReference type="Proteomes" id="UP000075737">
    <property type="component" value="Unassembled WGS sequence"/>
</dbReference>
<sequence length="299" mass="35016">MTAKIIRQSRKAKEEFYKRIKEKIEQEKAKMNKKIDEKLPKWITWAVKPLVNLNYNMTQNKNSERGDSGELGAALSFLLMLPNSWRVANDIVIEAEVDEYAQIDHIILGPPGIFLVETKNWDGAYIGFNDRWKRKEGDRWMPCKSPTEQNKYHKKVFAKWLKCQNLDTTIIIEDVIIPVVLMTNCKWLKVKDCSLPVFESGLALSLYLKRKTKEGERLTKEQIEAVAKAIEEAEPIAMKYGIEEIEVKKTREGKEYIRVKGEKEKAEEIRRLYSLMGIAVNEVYKDKFNDGWWYFTKIQ</sequence>
<dbReference type="Pfam" id="PF08378">
    <property type="entry name" value="NERD"/>
    <property type="match status" value="1"/>
</dbReference>
<evidence type="ECO:0000313" key="3">
    <source>
        <dbReference type="EMBL" id="KYO66997.1"/>
    </source>
</evidence>
<feature type="domain" description="NERD" evidence="2">
    <location>
        <begin position="65"/>
        <end position="180"/>
    </location>
</feature>
<evidence type="ECO:0000259" key="2">
    <source>
        <dbReference type="PROSITE" id="PS50965"/>
    </source>
</evidence>
<accession>A0A162MRE1</accession>
<dbReference type="AlphaFoldDB" id="A0A162MRE1"/>
<evidence type="ECO:0000313" key="4">
    <source>
        <dbReference type="Proteomes" id="UP000075737"/>
    </source>
</evidence>
<organism evidence="3 4">
    <name type="scientific">Thermovenabulum gondwanense</name>
    <dbReference type="NCBI Taxonomy" id="520767"/>
    <lineage>
        <taxon>Bacteria</taxon>
        <taxon>Bacillati</taxon>
        <taxon>Bacillota</taxon>
        <taxon>Clostridia</taxon>
        <taxon>Thermosediminibacterales</taxon>
        <taxon>Thermosediminibacteraceae</taxon>
        <taxon>Thermovenabulum</taxon>
    </lineage>
</organism>
<keyword evidence="1" id="KW-0175">Coiled coil</keyword>
<gene>
    <name evidence="3" type="ORF">ATZ99_08140</name>
</gene>
<dbReference type="RefSeq" id="WP_068747970.1">
    <property type="nucleotide sequence ID" value="NZ_LOHZ01000023.1"/>
</dbReference>
<keyword evidence="4" id="KW-1185">Reference proteome</keyword>
<reference evidence="3 4" key="1">
    <citation type="submission" date="2015-12" db="EMBL/GenBank/DDBJ databases">
        <title>Draft genome of Thermovenabulum gondwanense isolated from a red thermophilic microbial mat colonisisng an outflow channel of a bore well.</title>
        <authorList>
            <person name="Patel B.K."/>
        </authorList>
    </citation>
    <scope>NUCLEOTIDE SEQUENCE [LARGE SCALE GENOMIC DNA]</scope>
    <source>
        <strain evidence="3 4">R270</strain>
    </source>
</reference>
<dbReference type="EMBL" id="LOHZ01000023">
    <property type="protein sequence ID" value="KYO66997.1"/>
    <property type="molecule type" value="Genomic_DNA"/>
</dbReference>
<dbReference type="InterPro" id="IPR011528">
    <property type="entry name" value="NERD"/>
</dbReference>
<evidence type="ECO:0000256" key="1">
    <source>
        <dbReference type="SAM" id="Coils"/>
    </source>
</evidence>
<proteinExistence type="predicted"/>
<dbReference type="OrthoDB" id="9813328at2"/>
<protein>
    <recommendedName>
        <fullName evidence="2">NERD domain-containing protein</fullName>
    </recommendedName>
</protein>